<proteinExistence type="predicted"/>
<accession>A0ABR7XQ49</accession>
<keyword evidence="1" id="KW-1133">Transmembrane helix</keyword>
<reference evidence="2 3" key="1">
    <citation type="submission" date="2020-08" db="EMBL/GenBank/DDBJ databases">
        <title>Sphingobacterium sp. DN00404 isolated from aquaculture water.</title>
        <authorList>
            <person name="Zhang M."/>
        </authorList>
    </citation>
    <scope>NUCLEOTIDE SEQUENCE [LARGE SCALE GENOMIC DNA]</scope>
    <source>
        <strain evidence="2 3">KCTC 42746</strain>
    </source>
</reference>
<keyword evidence="1" id="KW-0472">Membrane</keyword>
<keyword evidence="1" id="KW-0812">Transmembrane</keyword>
<feature type="transmembrane region" description="Helical" evidence="1">
    <location>
        <begin position="6"/>
        <end position="25"/>
    </location>
</feature>
<protein>
    <submittedName>
        <fullName evidence="2">Uncharacterized protein</fullName>
    </submittedName>
</protein>
<evidence type="ECO:0000256" key="1">
    <source>
        <dbReference type="SAM" id="Phobius"/>
    </source>
</evidence>
<dbReference type="RefSeq" id="WP_190313065.1">
    <property type="nucleotide sequence ID" value="NZ_JACNYL010000002.1"/>
</dbReference>
<name>A0ABR7XQ49_9SPHI</name>
<evidence type="ECO:0000313" key="2">
    <source>
        <dbReference type="EMBL" id="MBD1421283.1"/>
    </source>
</evidence>
<evidence type="ECO:0000313" key="3">
    <source>
        <dbReference type="Proteomes" id="UP000651112"/>
    </source>
</evidence>
<organism evidence="2 3">
    <name type="scientific">Sphingobacterium chuzhouense</name>
    <dbReference type="NCBI Taxonomy" id="1742264"/>
    <lineage>
        <taxon>Bacteria</taxon>
        <taxon>Pseudomonadati</taxon>
        <taxon>Bacteroidota</taxon>
        <taxon>Sphingobacteriia</taxon>
        <taxon>Sphingobacteriales</taxon>
        <taxon>Sphingobacteriaceae</taxon>
        <taxon>Sphingobacterium</taxon>
    </lineage>
</organism>
<keyword evidence="3" id="KW-1185">Reference proteome</keyword>
<dbReference type="Proteomes" id="UP000651112">
    <property type="component" value="Unassembled WGS sequence"/>
</dbReference>
<gene>
    <name evidence="2" type="ORF">H8B21_06820</name>
</gene>
<comment type="caution">
    <text evidence="2">The sequence shown here is derived from an EMBL/GenBank/DDBJ whole genome shotgun (WGS) entry which is preliminary data.</text>
</comment>
<dbReference type="EMBL" id="JACNYL010000002">
    <property type="protein sequence ID" value="MBD1421283.1"/>
    <property type="molecule type" value="Genomic_DNA"/>
</dbReference>
<sequence>MKRRLWIFVMVLVIAAGTIIALYLFRKNRALDQYVHSKSQAIVSVALDDLLLDNFDQLFRSRTKDTFGDKSPLLDVKNWWKAGISIPAQLHFFSLSNDPFTFFTIQRIDNIGKWEAFLNKYANDSVHAIDDAPELRLAHFPLLMTTLYNEHYALFRIGLSKPDSVEEMKVIWSEEKDWVYVRNLPFHSTKKTNAHLTYRDIDGTSQLFADIAENRISLSGQWQLTTEIPTDNMQVRKPKEHTNLFLSFWSMLPLAQTPVITNFLSAVSGIEETKLIDNSYGYTDLFIGNNMIMQQDTIVVYDYDEDFNSIEKKEIQEISVPLIESVWKGNEQLVFSLPNKLFYKLNKTYTDSLILLSTDEWVEFSPTFETTSSPFCLLVDFKNIPGSWNGSIVRPLQQRDAKIEISTSSSDRITLEIDGSITYNGK</sequence>